<dbReference type="SUPFAM" id="SSF47459">
    <property type="entry name" value="HLH, helix-loop-helix DNA-binding domain"/>
    <property type="match status" value="1"/>
</dbReference>
<feature type="region of interest" description="Disordered" evidence="5">
    <location>
        <begin position="132"/>
        <end position="156"/>
    </location>
</feature>
<keyword evidence="8" id="KW-1185">Reference proteome</keyword>
<organism evidence="7 8">
    <name type="scientific">Hibiscus sabdariffa</name>
    <name type="common">roselle</name>
    <dbReference type="NCBI Taxonomy" id="183260"/>
    <lineage>
        <taxon>Eukaryota</taxon>
        <taxon>Viridiplantae</taxon>
        <taxon>Streptophyta</taxon>
        <taxon>Embryophyta</taxon>
        <taxon>Tracheophyta</taxon>
        <taxon>Spermatophyta</taxon>
        <taxon>Magnoliopsida</taxon>
        <taxon>eudicotyledons</taxon>
        <taxon>Gunneridae</taxon>
        <taxon>Pentapetalae</taxon>
        <taxon>rosids</taxon>
        <taxon>malvids</taxon>
        <taxon>Malvales</taxon>
        <taxon>Malvaceae</taxon>
        <taxon>Malvoideae</taxon>
        <taxon>Hibiscus</taxon>
    </lineage>
</organism>
<feature type="compositionally biased region" description="Polar residues" evidence="5">
    <location>
        <begin position="132"/>
        <end position="152"/>
    </location>
</feature>
<evidence type="ECO:0000259" key="6">
    <source>
        <dbReference type="PROSITE" id="PS50888"/>
    </source>
</evidence>
<comment type="caution">
    <text evidence="7">The sequence shown here is derived from an EMBL/GenBank/DDBJ whole genome shotgun (WGS) entry which is preliminary data.</text>
</comment>
<reference evidence="7 8" key="1">
    <citation type="journal article" date="2024" name="G3 (Bethesda)">
        <title>Genome assembly of Hibiscus sabdariffa L. provides insights into metabolisms of medicinal natural products.</title>
        <authorList>
            <person name="Kim T."/>
        </authorList>
    </citation>
    <scope>NUCLEOTIDE SEQUENCE [LARGE SCALE GENOMIC DNA]</scope>
    <source>
        <strain evidence="7">TK-2024</strain>
        <tissue evidence="7">Old leaves</tissue>
    </source>
</reference>
<keyword evidence="2" id="KW-0805">Transcription regulation</keyword>
<gene>
    <name evidence="7" type="ORF">V6N12_036794</name>
</gene>
<proteinExistence type="predicted"/>
<evidence type="ECO:0000256" key="4">
    <source>
        <dbReference type="ARBA" id="ARBA00023242"/>
    </source>
</evidence>
<dbReference type="Proteomes" id="UP001472677">
    <property type="component" value="Unassembled WGS sequence"/>
</dbReference>
<feature type="region of interest" description="Disordered" evidence="5">
    <location>
        <begin position="44"/>
        <end position="71"/>
    </location>
</feature>
<dbReference type="Pfam" id="PF00010">
    <property type="entry name" value="HLH"/>
    <property type="match status" value="1"/>
</dbReference>
<dbReference type="PANTHER" id="PTHR46772:SF6">
    <property type="entry name" value="BHLH DOMAIN-CONTAINING PROTEIN"/>
    <property type="match status" value="1"/>
</dbReference>
<accession>A0ABR2BW60</accession>
<sequence length="239" mass="27080">MENHPNRKHKSQDELDSELNDLFFSIMDGYTDHVISPLSHFSPLKQHEEEEEEEEELPSSSAAAIVGGAKDLTQTMKKEGLERYRRFKMAESYDLLLSMVPNLCPKATREKILCETISYIQSLEKEITKLENQLKNSSSGESKPAKGNQNPNYHRYPDMNTSVNVTVSSNSIAFFGIQSPVRPRLLTDILMVFHNHKAEILAANVAVNQRELRLTVTAAVINGNIEGKIERIKRDLLIL</sequence>
<dbReference type="InterPro" id="IPR044278">
    <property type="entry name" value="BHLH95-like"/>
</dbReference>
<dbReference type="InterPro" id="IPR011598">
    <property type="entry name" value="bHLH_dom"/>
</dbReference>
<evidence type="ECO:0000256" key="3">
    <source>
        <dbReference type="ARBA" id="ARBA00023163"/>
    </source>
</evidence>
<dbReference type="Gene3D" id="4.10.280.10">
    <property type="entry name" value="Helix-loop-helix DNA-binding domain"/>
    <property type="match status" value="1"/>
</dbReference>
<evidence type="ECO:0000313" key="8">
    <source>
        <dbReference type="Proteomes" id="UP001472677"/>
    </source>
</evidence>
<dbReference type="InterPro" id="IPR036638">
    <property type="entry name" value="HLH_DNA-bd_sf"/>
</dbReference>
<evidence type="ECO:0000256" key="2">
    <source>
        <dbReference type="ARBA" id="ARBA00023015"/>
    </source>
</evidence>
<dbReference type="PROSITE" id="PS50888">
    <property type="entry name" value="BHLH"/>
    <property type="match status" value="1"/>
</dbReference>
<protein>
    <recommendedName>
        <fullName evidence="6">BHLH domain-containing protein</fullName>
    </recommendedName>
</protein>
<evidence type="ECO:0000256" key="5">
    <source>
        <dbReference type="SAM" id="MobiDB-lite"/>
    </source>
</evidence>
<dbReference type="EMBL" id="JBBPBM010000080">
    <property type="protein sequence ID" value="KAK8510880.1"/>
    <property type="molecule type" value="Genomic_DNA"/>
</dbReference>
<feature type="domain" description="BHLH" evidence="6">
    <location>
        <begin position="73"/>
        <end position="123"/>
    </location>
</feature>
<name>A0ABR2BW60_9ROSI</name>
<dbReference type="PANTHER" id="PTHR46772">
    <property type="entry name" value="BHLH DOMAIN-CONTAINING PROTEIN"/>
    <property type="match status" value="1"/>
</dbReference>
<dbReference type="SMART" id="SM00353">
    <property type="entry name" value="HLH"/>
    <property type="match status" value="1"/>
</dbReference>
<evidence type="ECO:0000313" key="7">
    <source>
        <dbReference type="EMBL" id="KAK8510880.1"/>
    </source>
</evidence>
<comment type="subcellular location">
    <subcellularLocation>
        <location evidence="1">Nucleus</location>
    </subcellularLocation>
</comment>
<evidence type="ECO:0000256" key="1">
    <source>
        <dbReference type="ARBA" id="ARBA00004123"/>
    </source>
</evidence>
<keyword evidence="3" id="KW-0804">Transcription</keyword>
<keyword evidence="4" id="KW-0539">Nucleus</keyword>